<proteinExistence type="predicted"/>
<dbReference type="InterPro" id="IPR012338">
    <property type="entry name" value="Beta-lactam/transpept-like"/>
</dbReference>
<dbReference type="EMBL" id="JBHSTE010000004">
    <property type="protein sequence ID" value="MFC6333565.1"/>
    <property type="molecule type" value="Genomic_DNA"/>
</dbReference>
<gene>
    <name evidence="2" type="ORF">ACFP56_13130</name>
</gene>
<dbReference type="Gene3D" id="3.40.710.10">
    <property type="entry name" value="DD-peptidase/beta-lactamase superfamily"/>
    <property type="match status" value="1"/>
</dbReference>
<sequence>MNMEVLAREIEQKLVSRVNADPKLHNVYMLVHSDRLNIHFPIAAGTTDHVAANPSQPFHTASVGKMFTSVIIAKLIEQGRANLEDPIEQYLPTALLKNLHIYKGKEYTSHIQIKHLLSHTSGLPDFFEDKPRRQRAFMQEVIDQPSRLWTPEETVQWSKEHLTPHFPPGKGIHYTDTGYNLLGLMIESITGKRYAEMLRECIFEPLHMNHSYLSHYSEPSVKNEYPIANLFMDDIKINVNEYRSFSSFFAGGQTVSTLEDMLIFMKSLVQHQLIKQESLDRMQSWTKMWVGMKYGHGLMRLQFIPFTQKYVAWGHLGASGAFALYLPKLDVYLIGSFNQTTYRSKSMNYLFFNVIRNLSKIIV</sequence>
<dbReference type="PANTHER" id="PTHR46825:SF7">
    <property type="entry name" value="D-ALANYL-D-ALANINE CARBOXYPEPTIDASE"/>
    <property type="match status" value="1"/>
</dbReference>
<dbReference type="InterPro" id="IPR001466">
    <property type="entry name" value="Beta-lactam-related"/>
</dbReference>
<evidence type="ECO:0000313" key="2">
    <source>
        <dbReference type="EMBL" id="MFC6333565.1"/>
    </source>
</evidence>
<keyword evidence="3" id="KW-1185">Reference proteome</keyword>
<reference evidence="3" key="1">
    <citation type="journal article" date="2019" name="Int. J. Syst. Evol. Microbiol.">
        <title>The Global Catalogue of Microorganisms (GCM) 10K type strain sequencing project: providing services to taxonomists for standard genome sequencing and annotation.</title>
        <authorList>
            <consortium name="The Broad Institute Genomics Platform"/>
            <consortium name="The Broad Institute Genome Sequencing Center for Infectious Disease"/>
            <person name="Wu L."/>
            <person name="Ma J."/>
        </authorList>
    </citation>
    <scope>NUCLEOTIDE SEQUENCE [LARGE SCALE GENOMIC DNA]</scope>
    <source>
        <strain evidence="3">PCU 280</strain>
    </source>
</reference>
<dbReference type="RefSeq" id="WP_379235168.1">
    <property type="nucleotide sequence ID" value="NZ_JBHSTE010000004.1"/>
</dbReference>
<dbReference type="Pfam" id="PF00144">
    <property type="entry name" value="Beta-lactamase"/>
    <property type="match status" value="1"/>
</dbReference>
<dbReference type="Proteomes" id="UP001596233">
    <property type="component" value="Unassembled WGS sequence"/>
</dbReference>
<evidence type="ECO:0000259" key="1">
    <source>
        <dbReference type="Pfam" id="PF00144"/>
    </source>
</evidence>
<evidence type="ECO:0000313" key="3">
    <source>
        <dbReference type="Proteomes" id="UP001596233"/>
    </source>
</evidence>
<dbReference type="InterPro" id="IPR050491">
    <property type="entry name" value="AmpC-like"/>
</dbReference>
<dbReference type="PANTHER" id="PTHR46825">
    <property type="entry name" value="D-ALANYL-D-ALANINE-CARBOXYPEPTIDASE/ENDOPEPTIDASE AMPH"/>
    <property type="match status" value="1"/>
</dbReference>
<keyword evidence="2" id="KW-0378">Hydrolase</keyword>
<dbReference type="SUPFAM" id="SSF56601">
    <property type="entry name" value="beta-lactamase/transpeptidase-like"/>
    <property type="match status" value="1"/>
</dbReference>
<accession>A0ABW1V749</accession>
<protein>
    <submittedName>
        <fullName evidence="2">Serine hydrolase domain-containing protein</fullName>
        <ecNumber evidence="2">3.-.-.-</ecNumber>
    </submittedName>
</protein>
<name>A0ABW1V749_9BACL</name>
<organism evidence="2 3">
    <name type="scientific">Paenibacillus septentrionalis</name>
    <dbReference type="NCBI Taxonomy" id="429342"/>
    <lineage>
        <taxon>Bacteria</taxon>
        <taxon>Bacillati</taxon>
        <taxon>Bacillota</taxon>
        <taxon>Bacilli</taxon>
        <taxon>Bacillales</taxon>
        <taxon>Paenibacillaceae</taxon>
        <taxon>Paenibacillus</taxon>
    </lineage>
</organism>
<comment type="caution">
    <text evidence="2">The sequence shown here is derived from an EMBL/GenBank/DDBJ whole genome shotgun (WGS) entry which is preliminary data.</text>
</comment>
<feature type="domain" description="Beta-lactamase-related" evidence="1">
    <location>
        <begin position="50"/>
        <end position="341"/>
    </location>
</feature>
<dbReference type="GO" id="GO:0016787">
    <property type="term" value="F:hydrolase activity"/>
    <property type="evidence" value="ECO:0007669"/>
    <property type="project" value="UniProtKB-KW"/>
</dbReference>
<dbReference type="EC" id="3.-.-.-" evidence="2"/>